<gene>
    <name evidence="1" type="ORF">LPJ66_007522</name>
</gene>
<sequence>MVVKEYMKLQKSRSVAPIARYVPRLHSKAARMAKKHETAQQLSINKNDNTETEREEGEDQFGAERNHISTANDSAETGQMAQDQLDKLDSEVTPEKIEKFNKKFHTAKVQMHTVVRKALALEKLRVSTRIKRAQLEREDPKLLEIDQSLPAKKQQELLKKQQKLLSVEEAEALLEKIKAMDTAHLANIMYYKLAKRSSIIRDQTMESVATPEVVAALNDSYINHFFSMQSILNTLKYHILELESVLTIDKRSKEDKGILAEKLAEKRSRKAAAKEAARIAANAKERRVENGISDSEVDPIIVPAARHVVKSNAKPTHKSGSGSGYGSGSGSDFASGNDDESEGGDDHGYESVSDLDAEPAKKHQKPTKRNDDSIKSTFVGSLSDFVSDDNISDSDGDDEITEPKRKRKEEPKAKGSKKHKGGKDAYDEAADKDFKNIYGTADAERKNRPGQRARRQ</sequence>
<organism evidence="1 2">
    <name type="scientific">Kickxella alabastrina</name>
    <dbReference type="NCBI Taxonomy" id="61397"/>
    <lineage>
        <taxon>Eukaryota</taxon>
        <taxon>Fungi</taxon>
        <taxon>Fungi incertae sedis</taxon>
        <taxon>Zoopagomycota</taxon>
        <taxon>Kickxellomycotina</taxon>
        <taxon>Kickxellomycetes</taxon>
        <taxon>Kickxellales</taxon>
        <taxon>Kickxellaceae</taxon>
        <taxon>Kickxella</taxon>
    </lineage>
</organism>
<evidence type="ECO:0000313" key="1">
    <source>
        <dbReference type="EMBL" id="KAJ1890365.1"/>
    </source>
</evidence>
<feature type="non-terminal residue" evidence="1">
    <location>
        <position position="456"/>
    </location>
</feature>
<evidence type="ECO:0000313" key="2">
    <source>
        <dbReference type="Proteomes" id="UP001150581"/>
    </source>
</evidence>
<accession>A0ACC1I999</accession>
<dbReference type="EMBL" id="JANBPG010001356">
    <property type="protein sequence ID" value="KAJ1890365.1"/>
    <property type="molecule type" value="Genomic_DNA"/>
</dbReference>
<proteinExistence type="predicted"/>
<name>A0ACC1I999_9FUNG</name>
<reference evidence="1" key="1">
    <citation type="submission" date="2022-07" db="EMBL/GenBank/DDBJ databases">
        <title>Phylogenomic reconstructions and comparative analyses of Kickxellomycotina fungi.</title>
        <authorList>
            <person name="Reynolds N.K."/>
            <person name="Stajich J.E."/>
            <person name="Barry K."/>
            <person name="Grigoriev I.V."/>
            <person name="Crous P."/>
            <person name="Smith M.E."/>
        </authorList>
    </citation>
    <scope>NUCLEOTIDE SEQUENCE</scope>
    <source>
        <strain evidence="1">Benny 63K</strain>
    </source>
</reference>
<protein>
    <submittedName>
        <fullName evidence="1">Uncharacterized protein</fullName>
    </submittedName>
</protein>
<dbReference type="Proteomes" id="UP001150581">
    <property type="component" value="Unassembled WGS sequence"/>
</dbReference>
<keyword evidence="2" id="KW-1185">Reference proteome</keyword>
<comment type="caution">
    <text evidence="1">The sequence shown here is derived from an EMBL/GenBank/DDBJ whole genome shotgun (WGS) entry which is preliminary data.</text>
</comment>